<feature type="transmembrane region" description="Helical" evidence="6">
    <location>
        <begin position="14"/>
        <end position="33"/>
    </location>
</feature>
<protein>
    <recommendedName>
        <fullName evidence="3 6">Signal peptidase I</fullName>
        <ecNumber evidence="3 6">3.4.21.89</ecNumber>
    </recommendedName>
</protein>
<evidence type="ECO:0000256" key="1">
    <source>
        <dbReference type="ARBA" id="ARBA00000677"/>
    </source>
</evidence>
<comment type="subcellular location">
    <subcellularLocation>
        <location evidence="6">Membrane</location>
        <topology evidence="6">Single-pass type II membrane protein</topology>
    </subcellularLocation>
</comment>
<feature type="active site" evidence="5">
    <location>
        <position position="85"/>
    </location>
</feature>
<keyword evidence="6" id="KW-0645">Protease</keyword>
<keyword evidence="6" id="KW-0812">Transmembrane</keyword>
<reference evidence="8 9" key="1">
    <citation type="journal article" date="2016" name="Nat. Commun.">
        <title>Thousands of microbial genomes shed light on interconnected biogeochemical processes in an aquifer system.</title>
        <authorList>
            <person name="Anantharaman K."/>
            <person name="Brown C.T."/>
            <person name="Hug L.A."/>
            <person name="Sharon I."/>
            <person name="Castelle C.J."/>
            <person name="Probst A.J."/>
            <person name="Thomas B.C."/>
            <person name="Singh A."/>
            <person name="Wilkins M.J."/>
            <person name="Karaoz U."/>
            <person name="Brodie E.L."/>
            <person name="Williams K.H."/>
            <person name="Hubbard S.S."/>
            <person name="Banfield J.F."/>
        </authorList>
    </citation>
    <scope>NUCLEOTIDE SEQUENCE [LARGE SCALE GENOMIC DNA]</scope>
</reference>
<dbReference type="Gene3D" id="2.10.109.10">
    <property type="entry name" value="Umud Fragment, subunit A"/>
    <property type="match status" value="1"/>
</dbReference>
<dbReference type="InterPro" id="IPR000223">
    <property type="entry name" value="Pept_S26A_signal_pept_1"/>
</dbReference>
<comment type="catalytic activity">
    <reaction evidence="1 6">
        <text>Cleavage of hydrophobic, N-terminal signal or leader sequences from secreted and periplasmic proteins.</text>
        <dbReference type="EC" id="3.4.21.89"/>
    </reaction>
</comment>
<evidence type="ECO:0000313" key="9">
    <source>
        <dbReference type="Proteomes" id="UP000178869"/>
    </source>
</evidence>
<dbReference type="EMBL" id="MHSR01000013">
    <property type="protein sequence ID" value="OHA46579.1"/>
    <property type="molecule type" value="Genomic_DNA"/>
</dbReference>
<feature type="domain" description="Peptidase S26" evidence="7">
    <location>
        <begin position="13"/>
        <end position="169"/>
    </location>
</feature>
<dbReference type="SUPFAM" id="SSF51306">
    <property type="entry name" value="LexA/Signal peptidase"/>
    <property type="match status" value="1"/>
</dbReference>
<comment type="similarity">
    <text evidence="2 6">Belongs to the peptidase S26 family.</text>
</comment>
<dbReference type="PROSITE" id="PS00760">
    <property type="entry name" value="SPASE_I_2"/>
    <property type="match status" value="1"/>
</dbReference>
<dbReference type="Pfam" id="PF10502">
    <property type="entry name" value="Peptidase_S26"/>
    <property type="match status" value="1"/>
</dbReference>
<evidence type="ECO:0000313" key="8">
    <source>
        <dbReference type="EMBL" id="OHA46579.1"/>
    </source>
</evidence>
<dbReference type="InterPro" id="IPR036286">
    <property type="entry name" value="LexA/Signal_pep-like_sf"/>
</dbReference>
<evidence type="ECO:0000256" key="3">
    <source>
        <dbReference type="ARBA" id="ARBA00013208"/>
    </source>
</evidence>
<gene>
    <name evidence="8" type="ORF">A2828_01580</name>
</gene>
<evidence type="ECO:0000256" key="6">
    <source>
        <dbReference type="RuleBase" id="RU362042"/>
    </source>
</evidence>
<keyword evidence="6" id="KW-0472">Membrane</keyword>
<sequence length="182" mass="20645">MQSIKNFLNTAFDIVKVVVVSAAIIIPIRTFVFQPFFVRGASMVPSFHNGDYLLIDELSYRFNEPQRGDVIVFRYPRDPSQFYIKRIVGLPGERVAIKDGKVSVFSEGKEIDLSESYIAKDYKVEDKEFIAGPDEYIVFGDNRTQSSDSRVWGAVPRKNLIGKVFLTAWPPTAFSVFAAPEY</sequence>
<evidence type="ECO:0000256" key="4">
    <source>
        <dbReference type="ARBA" id="ARBA00022801"/>
    </source>
</evidence>
<dbReference type="GO" id="GO:0006465">
    <property type="term" value="P:signal peptide processing"/>
    <property type="evidence" value="ECO:0007669"/>
    <property type="project" value="InterPro"/>
</dbReference>
<dbReference type="GO" id="GO:0004252">
    <property type="term" value="F:serine-type endopeptidase activity"/>
    <property type="evidence" value="ECO:0007669"/>
    <property type="project" value="InterPro"/>
</dbReference>
<dbReference type="Proteomes" id="UP000178869">
    <property type="component" value="Unassembled WGS sequence"/>
</dbReference>
<dbReference type="EC" id="3.4.21.89" evidence="3 6"/>
<comment type="caution">
    <text evidence="8">The sequence shown here is derived from an EMBL/GenBank/DDBJ whole genome shotgun (WGS) entry which is preliminary data.</text>
</comment>
<evidence type="ECO:0000259" key="7">
    <source>
        <dbReference type="Pfam" id="PF10502"/>
    </source>
</evidence>
<dbReference type="InterPro" id="IPR019758">
    <property type="entry name" value="Pept_S26A_signal_pept_1_CS"/>
</dbReference>
<dbReference type="PROSITE" id="PS00761">
    <property type="entry name" value="SPASE_I_3"/>
    <property type="match status" value="1"/>
</dbReference>
<dbReference type="PANTHER" id="PTHR43390">
    <property type="entry name" value="SIGNAL PEPTIDASE I"/>
    <property type="match status" value="1"/>
</dbReference>
<evidence type="ECO:0000256" key="2">
    <source>
        <dbReference type="ARBA" id="ARBA00009370"/>
    </source>
</evidence>
<dbReference type="GO" id="GO:0009003">
    <property type="term" value="F:signal peptidase activity"/>
    <property type="evidence" value="ECO:0007669"/>
    <property type="project" value="UniProtKB-EC"/>
</dbReference>
<dbReference type="InterPro" id="IPR019533">
    <property type="entry name" value="Peptidase_S26"/>
</dbReference>
<keyword evidence="4 6" id="KW-0378">Hydrolase</keyword>
<accession>A0A1G2PFP4</accession>
<dbReference type="InterPro" id="IPR019757">
    <property type="entry name" value="Pept_S26A_signal_pept_1_Lys-AS"/>
</dbReference>
<name>A0A1G2PFP4_9BACT</name>
<evidence type="ECO:0000256" key="5">
    <source>
        <dbReference type="PIRSR" id="PIRSR600223-1"/>
    </source>
</evidence>
<keyword evidence="6" id="KW-1133">Transmembrane helix</keyword>
<dbReference type="PRINTS" id="PR00727">
    <property type="entry name" value="LEADERPTASE"/>
</dbReference>
<organism evidence="8 9">
    <name type="scientific">Candidatus Terrybacteria bacterium RIFCSPHIGHO2_01_FULL_43_35</name>
    <dbReference type="NCBI Taxonomy" id="1802361"/>
    <lineage>
        <taxon>Bacteria</taxon>
        <taxon>Candidatus Terryibacteriota</taxon>
    </lineage>
</organism>
<dbReference type="GO" id="GO:0016020">
    <property type="term" value="C:membrane"/>
    <property type="evidence" value="ECO:0007669"/>
    <property type="project" value="UniProtKB-SubCell"/>
</dbReference>
<dbReference type="NCBIfam" id="TIGR02227">
    <property type="entry name" value="sigpep_I_bact"/>
    <property type="match status" value="1"/>
</dbReference>
<proteinExistence type="inferred from homology"/>
<dbReference type="PANTHER" id="PTHR43390:SF1">
    <property type="entry name" value="CHLOROPLAST PROCESSING PEPTIDASE"/>
    <property type="match status" value="1"/>
</dbReference>
<dbReference type="CDD" id="cd06530">
    <property type="entry name" value="S26_SPase_I"/>
    <property type="match status" value="1"/>
</dbReference>
<feature type="active site" evidence="5">
    <location>
        <position position="42"/>
    </location>
</feature>
<dbReference type="AlphaFoldDB" id="A0A1G2PFP4"/>